<dbReference type="EMBL" id="BRYA01000217">
    <property type="protein sequence ID" value="GMI44457.1"/>
    <property type="molecule type" value="Genomic_DNA"/>
</dbReference>
<reference evidence="3" key="1">
    <citation type="journal article" date="2023" name="Commun. Biol.">
        <title>Genome analysis of Parmales, the sister group of diatoms, reveals the evolutionary specialization of diatoms from phago-mixotrophs to photoautotrophs.</title>
        <authorList>
            <person name="Ban H."/>
            <person name="Sato S."/>
            <person name="Yoshikawa S."/>
            <person name="Yamada K."/>
            <person name="Nakamura Y."/>
            <person name="Ichinomiya M."/>
            <person name="Sato N."/>
            <person name="Blanc-Mathieu R."/>
            <person name="Endo H."/>
            <person name="Kuwata A."/>
            <person name="Ogata H."/>
        </authorList>
    </citation>
    <scope>NUCLEOTIDE SEQUENCE [LARGE SCALE GENOMIC DNA]</scope>
</reference>
<dbReference type="AlphaFoldDB" id="A0A9W7LCB7"/>
<dbReference type="SUPFAM" id="SSF53098">
    <property type="entry name" value="Ribonuclease H-like"/>
    <property type="match status" value="1"/>
</dbReference>
<protein>
    <recommendedName>
        <fullName evidence="1">3'-5' exonuclease domain-containing protein</fullName>
    </recommendedName>
</protein>
<accession>A0A9W7LCB7</accession>
<dbReference type="GO" id="GO:0006139">
    <property type="term" value="P:nucleobase-containing compound metabolic process"/>
    <property type="evidence" value="ECO:0007669"/>
    <property type="project" value="InterPro"/>
</dbReference>
<evidence type="ECO:0000259" key="1">
    <source>
        <dbReference type="Pfam" id="PF01612"/>
    </source>
</evidence>
<sequence>MKPVDKRRCLNCTTGSTSASTKKEGDSTYVKCKKCSKLLPPSSFSSSQRKRPASRGSSCITCVASSLSSPPPITQVSKAGGGGVEETPVELESMMDSAGVSVHLCTNSRSRQETERRREAYGKLLKSCSLLARQRSPPAFVGVDCEGNDGQSGSGCLMVQISSGSTAVVEAMTAGDWISEECMDVMGEERIKKVFCDAKGDVGAINYYIMRDRDGARISEQSIFDIQKMCPSGKKPGLASVVGSAFGFPCSKQSFKKNAWWRLRTATQMVQAKGFVKYAAADAWGTWAAYWKHEVSGEWGGGGEDYEGWIRRLREAIQTEPMRAERVGVVREVPTEREPLDRKPLDRDAYELGLSWYRRGGKFPVPGMDMPVYPVEMWGRRHLFDFVLPNEKVGNGNKRRHIGSLKRAELERLGWDGMRNMSHSQGGNLVPFIRGYDSDSDYEYEPI</sequence>
<name>A0A9W7LCB7_9STRA</name>
<dbReference type="InterPro" id="IPR002562">
    <property type="entry name" value="3'-5'_exonuclease_dom"/>
</dbReference>
<comment type="caution">
    <text evidence="2">The sequence shown here is derived from an EMBL/GenBank/DDBJ whole genome shotgun (WGS) entry which is preliminary data.</text>
</comment>
<dbReference type="InterPro" id="IPR036397">
    <property type="entry name" value="RNaseH_sf"/>
</dbReference>
<keyword evidence="3" id="KW-1185">Reference proteome</keyword>
<evidence type="ECO:0000313" key="3">
    <source>
        <dbReference type="Proteomes" id="UP001165065"/>
    </source>
</evidence>
<dbReference type="OrthoDB" id="202346at2759"/>
<feature type="domain" description="3'-5' exonuclease" evidence="1">
    <location>
        <begin position="140"/>
        <end position="286"/>
    </location>
</feature>
<dbReference type="Gene3D" id="3.30.420.10">
    <property type="entry name" value="Ribonuclease H-like superfamily/Ribonuclease H"/>
    <property type="match status" value="1"/>
</dbReference>
<organism evidence="2 3">
    <name type="scientific">Triparma columacea</name>
    <dbReference type="NCBI Taxonomy" id="722753"/>
    <lineage>
        <taxon>Eukaryota</taxon>
        <taxon>Sar</taxon>
        <taxon>Stramenopiles</taxon>
        <taxon>Ochrophyta</taxon>
        <taxon>Bolidophyceae</taxon>
        <taxon>Parmales</taxon>
        <taxon>Triparmaceae</taxon>
        <taxon>Triparma</taxon>
    </lineage>
</organism>
<gene>
    <name evidence="2" type="ORF">TrCOL_g1795</name>
</gene>
<dbReference type="InterPro" id="IPR012337">
    <property type="entry name" value="RNaseH-like_sf"/>
</dbReference>
<dbReference type="GO" id="GO:0008408">
    <property type="term" value="F:3'-5' exonuclease activity"/>
    <property type="evidence" value="ECO:0007669"/>
    <property type="project" value="InterPro"/>
</dbReference>
<evidence type="ECO:0000313" key="2">
    <source>
        <dbReference type="EMBL" id="GMI44457.1"/>
    </source>
</evidence>
<dbReference type="GO" id="GO:0003676">
    <property type="term" value="F:nucleic acid binding"/>
    <property type="evidence" value="ECO:0007669"/>
    <property type="project" value="InterPro"/>
</dbReference>
<dbReference type="Proteomes" id="UP001165065">
    <property type="component" value="Unassembled WGS sequence"/>
</dbReference>
<dbReference type="Pfam" id="PF01612">
    <property type="entry name" value="DNA_pol_A_exo1"/>
    <property type="match status" value="1"/>
</dbReference>
<proteinExistence type="predicted"/>